<dbReference type="PANTHER" id="PTHR33375">
    <property type="entry name" value="CHROMOSOME-PARTITIONING PROTEIN PARB-RELATED"/>
    <property type="match status" value="1"/>
</dbReference>
<dbReference type="EMBL" id="QFPP01000512">
    <property type="protein sequence ID" value="PZQ65128.1"/>
    <property type="molecule type" value="Genomic_DNA"/>
</dbReference>
<dbReference type="Gene3D" id="3.90.1530.30">
    <property type="match status" value="1"/>
</dbReference>
<name>A0A2W5PKH4_VARPD</name>
<protein>
    <submittedName>
        <fullName evidence="2">Chromosome partitioning protein ParB</fullName>
    </submittedName>
</protein>
<dbReference type="SMART" id="SM00470">
    <property type="entry name" value="ParB"/>
    <property type="match status" value="1"/>
</dbReference>
<dbReference type="SUPFAM" id="SSF110849">
    <property type="entry name" value="ParB/Sulfiredoxin"/>
    <property type="match status" value="1"/>
</dbReference>
<reference evidence="2 3" key="1">
    <citation type="submission" date="2017-08" db="EMBL/GenBank/DDBJ databases">
        <title>Infants hospitalized years apart are colonized by the same room-sourced microbial strains.</title>
        <authorList>
            <person name="Brooks B."/>
            <person name="Olm M.R."/>
            <person name="Firek B.A."/>
            <person name="Baker R."/>
            <person name="Thomas B.C."/>
            <person name="Morowitz M.J."/>
            <person name="Banfield J.F."/>
        </authorList>
    </citation>
    <scope>NUCLEOTIDE SEQUENCE [LARGE SCALE GENOMIC DNA]</scope>
    <source>
        <strain evidence="2">S2_005_003_R2_41</strain>
    </source>
</reference>
<gene>
    <name evidence="2" type="ORF">DI563_25985</name>
</gene>
<dbReference type="InterPro" id="IPR011111">
    <property type="entry name" value="Plasmid_RepB"/>
</dbReference>
<dbReference type="CDD" id="cd16411">
    <property type="entry name" value="ParB_N_like"/>
    <property type="match status" value="1"/>
</dbReference>
<evidence type="ECO:0000313" key="2">
    <source>
        <dbReference type="EMBL" id="PZQ65128.1"/>
    </source>
</evidence>
<feature type="domain" description="ParB-like N-terminal" evidence="1">
    <location>
        <begin position="11"/>
        <end position="102"/>
    </location>
</feature>
<dbReference type="SUPFAM" id="SSF109709">
    <property type="entry name" value="KorB DNA-binding domain-like"/>
    <property type="match status" value="1"/>
</dbReference>
<evidence type="ECO:0000259" key="1">
    <source>
        <dbReference type="SMART" id="SM00470"/>
    </source>
</evidence>
<organism evidence="2 3">
    <name type="scientific">Variovorax paradoxus</name>
    <dbReference type="NCBI Taxonomy" id="34073"/>
    <lineage>
        <taxon>Bacteria</taxon>
        <taxon>Pseudomonadati</taxon>
        <taxon>Pseudomonadota</taxon>
        <taxon>Betaproteobacteria</taxon>
        <taxon>Burkholderiales</taxon>
        <taxon>Comamonadaceae</taxon>
        <taxon>Variovorax</taxon>
    </lineage>
</organism>
<dbReference type="GO" id="GO:0007059">
    <property type="term" value="P:chromosome segregation"/>
    <property type="evidence" value="ECO:0007669"/>
    <property type="project" value="TreeGrafter"/>
</dbReference>
<evidence type="ECO:0000313" key="3">
    <source>
        <dbReference type="Proteomes" id="UP000249135"/>
    </source>
</evidence>
<accession>A0A2W5PKH4</accession>
<dbReference type="InterPro" id="IPR003115">
    <property type="entry name" value="ParB_N"/>
</dbReference>
<dbReference type="InterPro" id="IPR036086">
    <property type="entry name" value="ParB/Sulfiredoxin_sf"/>
</dbReference>
<dbReference type="GO" id="GO:0005694">
    <property type="term" value="C:chromosome"/>
    <property type="evidence" value="ECO:0007669"/>
    <property type="project" value="TreeGrafter"/>
</dbReference>
<sequence>MTKKLALPELRMIPMDRIDVLNPRERDQRKFDTIVENIGAVGLKKPVTVTPRPGADGAERYVLICGEGRLKAFRRLGESTIPALVATVSDEDAFVMSLTENIARRRHTPMELLNGIVILRNRGCSAKEIGRRVGLHEGYVRQILDLADKGEERLLVAVGRGKIPLTVAILIVSAGDDDRAVQMAMQDSYESGQLRGPQLMYAKKLVERRQFLGRSIARAPPRRKADVSSSSLVRAYQKEVERQRLMVRKSSLAQQRLFFILGALRKMFADENLVNVLRLEGLDTLPAYLAERVVRMGGPI</sequence>
<dbReference type="PANTHER" id="PTHR33375:SF1">
    <property type="entry name" value="CHROMOSOME-PARTITIONING PROTEIN PARB-RELATED"/>
    <property type="match status" value="1"/>
</dbReference>
<dbReference type="Pfam" id="PF02195">
    <property type="entry name" value="ParB_N"/>
    <property type="match status" value="1"/>
</dbReference>
<dbReference type="AlphaFoldDB" id="A0A2W5PKH4"/>
<comment type="caution">
    <text evidence="2">The sequence shown here is derived from an EMBL/GenBank/DDBJ whole genome shotgun (WGS) entry which is preliminary data.</text>
</comment>
<dbReference type="Pfam" id="PF07506">
    <property type="entry name" value="RepB"/>
    <property type="match status" value="1"/>
</dbReference>
<dbReference type="Proteomes" id="UP000249135">
    <property type="component" value="Unassembled WGS sequence"/>
</dbReference>
<dbReference type="InterPro" id="IPR050336">
    <property type="entry name" value="Chromosome_partition/occlusion"/>
</dbReference>
<dbReference type="Gene3D" id="1.10.10.2830">
    <property type="match status" value="1"/>
</dbReference>
<proteinExistence type="predicted"/>